<feature type="domain" description="RING-type" evidence="7">
    <location>
        <begin position="15"/>
        <end position="58"/>
    </location>
</feature>
<evidence type="ECO:0000313" key="10">
    <source>
        <dbReference type="Proteomes" id="UP001195483"/>
    </source>
</evidence>
<proteinExistence type="predicted"/>
<keyword evidence="1" id="KW-0479">Metal-binding</keyword>
<reference evidence="9" key="1">
    <citation type="journal article" date="2021" name="Genome Biol. Evol.">
        <title>A High-Quality Reference Genome for a Parasitic Bivalve with Doubly Uniparental Inheritance (Bivalvia: Unionida).</title>
        <authorList>
            <person name="Smith C.H."/>
        </authorList>
    </citation>
    <scope>NUCLEOTIDE SEQUENCE</scope>
    <source>
        <strain evidence="9">CHS0354</strain>
    </source>
</reference>
<evidence type="ECO:0000259" key="8">
    <source>
        <dbReference type="PROSITE" id="PS50119"/>
    </source>
</evidence>
<dbReference type="Pfam" id="PF00643">
    <property type="entry name" value="zf-B_box"/>
    <property type="match status" value="1"/>
</dbReference>
<dbReference type="SMART" id="SM00336">
    <property type="entry name" value="BBOX"/>
    <property type="match status" value="2"/>
</dbReference>
<feature type="domain" description="B box-type" evidence="8">
    <location>
        <begin position="148"/>
        <end position="194"/>
    </location>
</feature>
<dbReference type="Gene3D" id="3.30.40.10">
    <property type="entry name" value="Zinc/RING finger domain, C3HC4 (zinc finger)"/>
    <property type="match status" value="1"/>
</dbReference>
<gene>
    <name evidence="9" type="ORF">CHS0354_042501</name>
</gene>
<keyword evidence="10" id="KW-1185">Reference proteome</keyword>
<dbReference type="InterPro" id="IPR001841">
    <property type="entry name" value="Znf_RING"/>
</dbReference>
<evidence type="ECO:0000313" key="9">
    <source>
        <dbReference type="EMBL" id="KAK3587711.1"/>
    </source>
</evidence>
<dbReference type="InterPro" id="IPR047153">
    <property type="entry name" value="TRIM45/56/19-like"/>
</dbReference>
<dbReference type="InterPro" id="IPR017868">
    <property type="entry name" value="Filamin/ABP280_repeat-like"/>
</dbReference>
<dbReference type="PROSITE" id="PS50194">
    <property type="entry name" value="FILAMIN_REPEAT"/>
    <property type="match status" value="1"/>
</dbReference>
<dbReference type="EMBL" id="JAEAOA010002355">
    <property type="protein sequence ID" value="KAK3587711.1"/>
    <property type="molecule type" value="Genomic_DNA"/>
</dbReference>
<dbReference type="InterPro" id="IPR017907">
    <property type="entry name" value="Znf_RING_CS"/>
</dbReference>
<dbReference type="SUPFAM" id="SSF57845">
    <property type="entry name" value="B-box zinc-binding domain"/>
    <property type="match status" value="1"/>
</dbReference>
<name>A0AAE0S9B3_9BIVA</name>
<accession>A0AAE0S9B3</accession>
<dbReference type="GO" id="GO:0008270">
    <property type="term" value="F:zinc ion binding"/>
    <property type="evidence" value="ECO:0007669"/>
    <property type="project" value="UniProtKB-KW"/>
</dbReference>
<dbReference type="Proteomes" id="UP001195483">
    <property type="component" value="Unassembled WGS sequence"/>
</dbReference>
<dbReference type="PANTHER" id="PTHR25462">
    <property type="entry name" value="BONUS, ISOFORM C-RELATED"/>
    <property type="match status" value="1"/>
</dbReference>
<dbReference type="PROSITE" id="PS50119">
    <property type="entry name" value="ZF_BBOX"/>
    <property type="match status" value="2"/>
</dbReference>
<dbReference type="Pfam" id="PF13639">
    <property type="entry name" value="zf-RING_2"/>
    <property type="match status" value="1"/>
</dbReference>
<feature type="domain" description="B box-type" evidence="8">
    <location>
        <begin position="90"/>
        <end position="135"/>
    </location>
</feature>
<evidence type="ECO:0000256" key="3">
    <source>
        <dbReference type="ARBA" id="ARBA00022771"/>
    </source>
</evidence>
<dbReference type="InterPro" id="IPR013083">
    <property type="entry name" value="Znf_RING/FYVE/PHD"/>
</dbReference>
<comment type="caution">
    <text evidence="9">The sequence shown here is derived from an EMBL/GenBank/DDBJ whole genome shotgun (WGS) entry which is preliminary data.</text>
</comment>
<dbReference type="Gene3D" id="3.30.160.60">
    <property type="entry name" value="Classic Zinc Finger"/>
    <property type="match status" value="1"/>
</dbReference>
<reference evidence="9" key="3">
    <citation type="submission" date="2023-05" db="EMBL/GenBank/DDBJ databases">
        <authorList>
            <person name="Smith C.H."/>
        </authorList>
    </citation>
    <scope>NUCLEOTIDE SEQUENCE</scope>
    <source>
        <strain evidence="9">CHS0354</strain>
        <tissue evidence="9">Mantle</tissue>
    </source>
</reference>
<dbReference type="InterPro" id="IPR000315">
    <property type="entry name" value="Znf_B-box"/>
</dbReference>
<evidence type="ECO:0000256" key="4">
    <source>
        <dbReference type="ARBA" id="ARBA00022833"/>
    </source>
</evidence>
<protein>
    <submittedName>
        <fullName evidence="9">Uncharacterized protein</fullName>
    </submittedName>
</protein>
<dbReference type="PANTHER" id="PTHR25462:SF296">
    <property type="entry name" value="MEIOTIC P26, ISOFORM F"/>
    <property type="match status" value="1"/>
</dbReference>
<keyword evidence="3 5" id="KW-0863">Zinc-finger</keyword>
<keyword evidence="4" id="KW-0862">Zinc</keyword>
<reference evidence="9" key="2">
    <citation type="journal article" date="2021" name="Genome Biol. Evol.">
        <title>Developing a high-quality reference genome for a parasitic bivalve with doubly uniparental inheritance (Bivalvia: Unionida).</title>
        <authorList>
            <person name="Smith C.H."/>
        </authorList>
    </citation>
    <scope>NUCLEOTIDE SEQUENCE</scope>
    <source>
        <strain evidence="9">CHS0354</strain>
        <tissue evidence="9">Mantle</tissue>
    </source>
</reference>
<evidence type="ECO:0000256" key="5">
    <source>
        <dbReference type="PROSITE-ProRule" id="PRU00024"/>
    </source>
</evidence>
<keyword evidence="2" id="KW-0677">Repeat</keyword>
<sequence length="784" mass="89526">MNLDVETLKTEFLQCGICMNEYDESYHIPRVLPCLHVYCEECMSKVLLEDKITCPACRFVHDIHGGDVRKLQKENTIRSLRDFVCVNQRRNDIKCYDCPNKGKAESFCVDCAFFLCEICLVHHKRFLGNHSTITMAELQSSAEAKTFQRVPTCEIEGHERQKLKYFCKTCQVPICLECTVCEHQNTEGHKRCSVSEVYEEQRKALRDSVMNLDTKRVATINVTKALSAAENKLMTEKQRVVTKITQEIDCLHGLLEQRKKTLLDSLNSWEIEKSQKLTKELDLTKQHSKSLDELRNFANHIIDNSNQVEFLQILTTIKDRIAELERVSIHDKPIQEHEVAADFDNEKDAIVDLCHRIGCISMRSTSNLKISAQTTSVLAGKMDVVCTFQVVNKEEQNIMGWTNYIEIYLTDPHGTKKGPLQVEELDDGSYCIRAMVTQVGVHDVRIFVMGTELDEKPTFLVYPDLRQCLIQSYAVKAKIRCKVFSMQISESWGPVLVENLTVQTTDSQHQELGLTVEKYYRNGLLELWMTFDKEDDYYLHMTLQHDSSTGILEKFHVFHENSAVFESVICPYFKINAATLNVDQDRNVSIDGFKLQFGSPATPSKEALKVYGGALGSLSFNSDVTGHLFYEVQVQYTPLVLHEEYLVFEIGLGRRESIDDSHHCLSGTKDCLSIHAAACQEHKAFCLFVAFSCDFHLHSQIAPFELGATVYKRYGLFLNFKKGFCVVIDLEDNNQVCRVREINMSGDIWPTFGIYNPHKVDVRMVLKCGSLIQNVPEFIGDGSD</sequence>
<dbReference type="PROSITE" id="PS00518">
    <property type="entry name" value="ZF_RING_1"/>
    <property type="match status" value="1"/>
</dbReference>
<dbReference type="AlphaFoldDB" id="A0AAE0S9B3"/>
<dbReference type="InterPro" id="IPR014756">
    <property type="entry name" value="Ig_E-set"/>
</dbReference>
<evidence type="ECO:0000256" key="6">
    <source>
        <dbReference type="PROSITE-ProRule" id="PRU00087"/>
    </source>
</evidence>
<feature type="repeat" description="Filamin" evidence="6">
    <location>
        <begin position="405"/>
        <end position="462"/>
    </location>
</feature>
<dbReference type="SUPFAM" id="SSF57850">
    <property type="entry name" value="RING/U-box"/>
    <property type="match status" value="1"/>
</dbReference>
<dbReference type="SMART" id="SM00184">
    <property type="entry name" value="RING"/>
    <property type="match status" value="1"/>
</dbReference>
<evidence type="ECO:0000256" key="1">
    <source>
        <dbReference type="ARBA" id="ARBA00022723"/>
    </source>
</evidence>
<dbReference type="PROSITE" id="PS50089">
    <property type="entry name" value="ZF_RING_2"/>
    <property type="match status" value="1"/>
</dbReference>
<evidence type="ECO:0000259" key="7">
    <source>
        <dbReference type="PROSITE" id="PS50089"/>
    </source>
</evidence>
<organism evidence="9 10">
    <name type="scientific">Potamilus streckersoni</name>
    <dbReference type="NCBI Taxonomy" id="2493646"/>
    <lineage>
        <taxon>Eukaryota</taxon>
        <taxon>Metazoa</taxon>
        <taxon>Spiralia</taxon>
        <taxon>Lophotrochozoa</taxon>
        <taxon>Mollusca</taxon>
        <taxon>Bivalvia</taxon>
        <taxon>Autobranchia</taxon>
        <taxon>Heteroconchia</taxon>
        <taxon>Palaeoheterodonta</taxon>
        <taxon>Unionida</taxon>
        <taxon>Unionoidea</taxon>
        <taxon>Unionidae</taxon>
        <taxon>Ambleminae</taxon>
        <taxon>Lampsilini</taxon>
        <taxon>Potamilus</taxon>
    </lineage>
</organism>
<dbReference type="SUPFAM" id="SSF81296">
    <property type="entry name" value="E set domains"/>
    <property type="match status" value="1"/>
</dbReference>
<evidence type="ECO:0000256" key="2">
    <source>
        <dbReference type="ARBA" id="ARBA00022737"/>
    </source>
</evidence>